<gene>
    <name evidence="1" type="ORF">SAMN05421881_10576</name>
</gene>
<dbReference type="AlphaFoldDB" id="A0A1H3M6P3"/>
<reference evidence="1 2" key="1">
    <citation type="submission" date="2016-10" db="EMBL/GenBank/DDBJ databases">
        <authorList>
            <person name="de Groot N.N."/>
        </authorList>
    </citation>
    <scope>NUCLEOTIDE SEQUENCE [LARGE SCALE GENOMIC DNA]</scope>
    <source>
        <strain evidence="1 2">Nm1</strain>
    </source>
</reference>
<organism evidence="1 2">
    <name type="scientific">Nitrosomonas halophila</name>
    <dbReference type="NCBI Taxonomy" id="44576"/>
    <lineage>
        <taxon>Bacteria</taxon>
        <taxon>Pseudomonadati</taxon>
        <taxon>Pseudomonadota</taxon>
        <taxon>Betaproteobacteria</taxon>
        <taxon>Nitrosomonadales</taxon>
        <taxon>Nitrosomonadaceae</taxon>
        <taxon>Nitrosomonas</taxon>
    </lineage>
</organism>
<evidence type="ECO:0000313" key="2">
    <source>
        <dbReference type="Proteomes" id="UP000198640"/>
    </source>
</evidence>
<name>A0A1H3M6P3_9PROT</name>
<dbReference type="RefSeq" id="WP_090415245.1">
    <property type="nucleotide sequence ID" value="NZ_FNOY01000057.1"/>
</dbReference>
<dbReference type="EMBL" id="FNOY01000057">
    <property type="protein sequence ID" value="SDY72392.1"/>
    <property type="molecule type" value="Genomic_DNA"/>
</dbReference>
<dbReference type="Proteomes" id="UP000198640">
    <property type="component" value="Unassembled WGS sequence"/>
</dbReference>
<keyword evidence="2" id="KW-1185">Reference proteome</keyword>
<evidence type="ECO:0000313" key="1">
    <source>
        <dbReference type="EMBL" id="SDY72392.1"/>
    </source>
</evidence>
<proteinExistence type="predicted"/>
<accession>A0A1H3M6P3</accession>
<sequence>MEILFFCIAFTCLFLLERTKKVQSAQWIEALPAIHEDWEQYETPTYLRRGVSISRRAVPTRKKRKASAKAAAVV</sequence>
<protein>
    <submittedName>
        <fullName evidence="1">Uncharacterized protein</fullName>
    </submittedName>
</protein>
<dbReference type="STRING" id="44576.SAMN05421881_10576"/>